<organism evidence="2 3">
    <name type="scientific">Rhodoferax koreensis</name>
    <dbReference type="NCBI Taxonomy" id="1842727"/>
    <lineage>
        <taxon>Bacteria</taxon>
        <taxon>Pseudomonadati</taxon>
        <taxon>Pseudomonadota</taxon>
        <taxon>Betaproteobacteria</taxon>
        <taxon>Burkholderiales</taxon>
        <taxon>Comamonadaceae</taxon>
        <taxon>Rhodoferax</taxon>
    </lineage>
</organism>
<dbReference type="EMBL" id="CP019236">
    <property type="protein sequence ID" value="APW38712.1"/>
    <property type="molecule type" value="Genomic_DNA"/>
</dbReference>
<dbReference type="GO" id="GO:0043565">
    <property type="term" value="F:sequence-specific DNA binding"/>
    <property type="evidence" value="ECO:0007669"/>
    <property type="project" value="InterPro"/>
</dbReference>
<gene>
    <name evidence="2" type="ORF">RD110_17130</name>
</gene>
<dbReference type="InterPro" id="IPR018060">
    <property type="entry name" value="HTH_AraC"/>
</dbReference>
<keyword evidence="3" id="KW-1185">Reference proteome</keyword>
<dbReference type="KEGG" id="rhy:RD110_17130"/>
<accession>A0A1P8JY76</accession>
<dbReference type="Pfam" id="PF12833">
    <property type="entry name" value="HTH_18"/>
    <property type="match status" value="1"/>
</dbReference>
<proteinExistence type="predicted"/>
<protein>
    <submittedName>
        <fullName evidence="2">Cupin</fullName>
    </submittedName>
</protein>
<dbReference type="SUPFAM" id="SSF51182">
    <property type="entry name" value="RmlC-like cupins"/>
    <property type="match status" value="1"/>
</dbReference>
<dbReference type="STRING" id="1842727.RD110_17130"/>
<sequence>MSPARTASTPPPGARCTVRRYSGEYAAHAHEHAQLMFALNGRMELEIEGRAAFADTSSGVIIPAGMAHGFLAPPDARMLVVDAPASRATDRLQRFAVTAACRDLAIGGSRGDRADTGLQVLLAAPQVLLRRTIDLARLDAALDAALHAPWTNAAMAALFHLSPQRFHARLLELTGSTPQAYLRARRLAEAMLLVAHGMALEAVALQVGYSSASALGVALKRERGLGARRLRGREA</sequence>
<dbReference type="RefSeq" id="WP_076200591.1">
    <property type="nucleotide sequence ID" value="NZ_CP019236.1"/>
</dbReference>
<dbReference type="Gene3D" id="2.60.120.10">
    <property type="entry name" value="Jelly Rolls"/>
    <property type="match status" value="1"/>
</dbReference>
<evidence type="ECO:0000313" key="2">
    <source>
        <dbReference type="EMBL" id="APW38712.1"/>
    </source>
</evidence>
<evidence type="ECO:0000259" key="1">
    <source>
        <dbReference type="PROSITE" id="PS01124"/>
    </source>
</evidence>
<dbReference type="Proteomes" id="UP000186609">
    <property type="component" value="Chromosome"/>
</dbReference>
<dbReference type="InterPro" id="IPR014710">
    <property type="entry name" value="RmlC-like_jellyroll"/>
</dbReference>
<dbReference type="GO" id="GO:0003700">
    <property type="term" value="F:DNA-binding transcription factor activity"/>
    <property type="evidence" value="ECO:0007669"/>
    <property type="project" value="InterPro"/>
</dbReference>
<dbReference type="AlphaFoldDB" id="A0A1P8JY76"/>
<name>A0A1P8JY76_9BURK</name>
<dbReference type="PROSITE" id="PS01124">
    <property type="entry name" value="HTH_ARAC_FAMILY_2"/>
    <property type="match status" value="1"/>
</dbReference>
<dbReference type="InterPro" id="IPR011051">
    <property type="entry name" value="RmlC_Cupin_sf"/>
</dbReference>
<dbReference type="OrthoDB" id="8811403at2"/>
<dbReference type="SMART" id="SM00342">
    <property type="entry name" value="HTH_ARAC"/>
    <property type="match status" value="1"/>
</dbReference>
<feature type="domain" description="HTH araC/xylS-type" evidence="1">
    <location>
        <begin position="136"/>
        <end position="233"/>
    </location>
</feature>
<dbReference type="PANTHER" id="PTHR11019:SF159">
    <property type="entry name" value="TRANSCRIPTIONAL REGULATOR-RELATED"/>
    <property type="match status" value="1"/>
</dbReference>
<dbReference type="PANTHER" id="PTHR11019">
    <property type="entry name" value="HTH-TYPE TRANSCRIPTIONAL REGULATOR NIMR"/>
    <property type="match status" value="1"/>
</dbReference>
<dbReference type="Gene3D" id="1.10.10.60">
    <property type="entry name" value="Homeodomain-like"/>
    <property type="match status" value="1"/>
</dbReference>
<reference evidence="2 3" key="1">
    <citation type="submission" date="2017-01" db="EMBL/GenBank/DDBJ databases">
        <authorList>
            <person name="Mah S.A."/>
            <person name="Swanson W.J."/>
            <person name="Moy G.W."/>
            <person name="Vacquier V.D."/>
        </authorList>
    </citation>
    <scope>NUCLEOTIDE SEQUENCE [LARGE SCALE GENOMIC DNA]</scope>
    <source>
        <strain evidence="2 3">DCY110</strain>
    </source>
</reference>
<evidence type="ECO:0000313" key="3">
    <source>
        <dbReference type="Proteomes" id="UP000186609"/>
    </source>
</evidence>